<dbReference type="GO" id="GO:0009982">
    <property type="term" value="F:pseudouridine synthase activity"/>
    <property type="evidence" value="ECO:0007669"/>
    <property type="project" value="InterPro"/>
</dbReference>
<evidence type="ECO:0000259" key="3">
    <source>
        <dbReference type="SMART" id="SM00363"/>
    </source>
</evidence>
<dbReference type="InterPro" id="IPR050188">
    <property type="entry name" value="RluA_PseudoU_synthase"/>
</dbReference>
<reference evidence="4" key="1">
    <citation type="submission" date="2020-05" db="EMBL/GenBank/DDBJ databases">
        <authorList>
            <person name="Chiriac C."/>
            <person name="Salcher M."/>
            <person name="Ghai R."/>
            <person name="Kavagutti S V."/>
        </authorList>
    </citation>
    <scope>NUCLEOTIDE SEQUENCE</scope>
</reference>
<dbReference type="NCBIfam" id="TIGR00005">
    <property type="entry name" value="rluA_subfam"/>
    <property type="match status" value="1"/>
</dbReference>
<dbReference type="InterPro" id="IPR002942">
    <property type="entry name" value="S4_RNA-bd"/>
</dbReference>
<evidence type="ECO:0000256" key="2">
    <source>
        <dbReference type="ARBA" id="ARBA00023235"/>
    </source>
</evidence>
<dbReference type="InterPro" id="IPR006224">
    <property type="entry name" value="PsdUridine_synth_RluA-like_CS"/>
</dbReference>
<dbReference type="Pfam" id="PF01479">
    <property type="entry name" value="S4"/>
    <property type="match status" value="1"/>
</dbReference>
<dbReference type="EMBL" id="CAEZST010000001">
    <property type="protein sequence ID" value="CAB4537690.1"/>
    <property type="molecule type" value="Genomic_DNA"/>
</dbReference>
<dbReference type="CDD" id="cd00165">
    <property type="entry name" value="S4"/>
    <property type="match status" value="1"/>
</dbReference>
<dbReference type="EMBL" id="CAEZTO010000002">
    <property type="protein sequence ID" value="CAB4564515.1"/>
    <property type="molecule type" value="Genomic_DNA"/>
</dbReference>
<dbReference type="InterPro" id="IPR036986">
    <property type="entry name" value="S4_RNA-bd_sf"/>
</dbReference>
<protein>
    <submittedName>
        <fullName evidence="4">Unannotated protein</fullName>
    </submittedName>
</protein>
<dbReference type="GO" id="GO:0003723">
    <property type="term" value="F:RNA binding"/>
    <property type="evidence" value="ECO:0007669"/>
    <property type="project" value="InterPro"/>
</dbReference>
<evidence type="ECO:0000256" key="1">
    <source>
        <dbReference type="ARBA" id="ARBA00010876"/>
    </source>
</evidence>
<dbReference type="GO" id="GO:0000455">
    <property type="term" value="P:enzyme-directed rRNA pseudouridine synthesis"/>
    <property type="evidence" value="ECO:0007669"/>
    <property type="project" value="TreeGrafter"/>
</dbReference>
<name>A0A6J6BEV1_9ZZZZ</name>
<gene>
    <name evidence="4" type="ORF">UFOPK1503_00024</name>
    <name evidence="5" type="ORF">UFOPK1693_00260</name>
</gene>
<sequence length="314" mass="34280">MGDVQSKLLPVPDARVGERLDAGLAKMLGLSRTQVAELIDAGKVLVDGKTMDKATKLIATQLIEVNFEPVEQSVQIQAEDVPELKIVFQDQDIVVIDKPAGVVSHPSLGFEGPSVAGVLLSRGIQLSTSGAQERQGIVQRLDVGTSGLMVLAKSERAYSVLKQAFRDRAVQKTYHALVQGHPDPASGTIDTPIARSTKHDYKFTISQAGKRAITHYETLELLPTAALMKVGLETGRTHQIRVHFSHFRHPLVGDMLYGADPKIAAKLGLERQWLHAVVLGFSHPISGEFVEFVSEYPVDLAKSLDALRDPEFRL</sequence>
<dbReference type="PROSITE" id="PS01129">
    <property type="entry name" value="PSI_RLU"/>
    <property type="match status" value="1"/>
</dbReference>
<organism evidence="4">
    <name type="scientific">freshwater metagenome</name>
    <dbReference type="NCBI Taxonomy" id="449393"/>
    <lineage>
        <taxon>unclassified sequences</taxon>
        <taxon>metagenomes</taxon>
        <taxon>ecological metagenomes</taxon>
    </lineage>
</organism>
<accession>A0A6J6BEV1</accession>
<dbReference type="PROSITE" id="PS50889">
    <property type="entry name" value="S4"/>
    <property type="match status" value="1"/>
</dbReference>
<dbReference type="InterPro" id="IPR006145">
    <property type="entry name" value="PsdUridine_synth_RsuA/RluA"/>
</dbReference>
<keyword evidence="2" id="KW-0413">Isomerase</keyword>
<evidence type="ECO:0000313" key="5">
    <source>
        <dbReference type="EMBL" id="CAB4564515.1"/>
    </source>
</evidence>
<dbReference type="SMART" id="SM00363">
    <property type="entry name" value="S4"/>
    <property type="match status" value="1"/>
</dbReference>
<comment type="similarity">
    <text evidence="1">Belongs to the pseudouridine synthase RluA family.</text>
</comment>
<dbReference type="SUPFAM" id="SSF55120">
    <property type="entry name" value="Pseudouridine synthase"/>
    <property type="match status" value="1"/>
</dbReference>
<dbReference type="PANTHER" id="PTHR21600">
    <property type="entry name" value="MITOCHONDRIAL RNA PSEUDOURIDINE SYNTHASE"/>
    <property type="match status" value="1"/>
</dbReference>
<dbReference type="Pfam" id="PF00849">
    <property type="entry name" value="PseudoU_synth_2"/>
    <property type="match status" value="1"/>
</dbReference>
<evidence type="ECO:0000313" key="4">
    <source>
        <dbReference type="EMBL" id="CAB4537690.1"/>
    </source>
</evidence>
<dbReference type="CDD" id="cd02869">
    <property type="entry name" value="PseudoU_synth_RluA_like"/>
    <property type="match status" value="1"/>
</dbReference>
<proteinExistence type="inferred from homology"/>
<dbReference type="PANTHER" id="PTHR21600:SF44">
    <property type="entry name" value="RIBOSOMAL LARGE SUBUNIT PSEUDOURIDINE SYNTHASE D"/>
    <property type="match status" value="1"/>
</dbReference>
<dbReference type="InterPro" id="IPR020103">
    <property type="entry name" value="PsdUridine_synth_cat_dom_sf"/>
</dbReference>
<dbReference type="InterPro" id="IPR006225">
    <property type="entry name" value="PsdUridine_synth_RluC/D"/>
</dbReference>
<dbReference type="Gene3D" id="3.30.2350.10">
    <property type="entry name" value="Pseudouridine synthase"/>
    <property type="match status" value="1"/>
</dbReference>
<dbReference type="Gene3D" id="3.10.290.10">
    <property type="entry name" value="RNA-binding S4 domain"/>
    <property type="match status" value="1"/>
</dbReference>
<dbReference type="SUPFAM" id="SSF55174">
    <property type="entry name" value="Alpha-L RNA-binding motif"/>
    <property type="match status" value="1"/>
</dbReference>
<dbReference type="AlphaFoldDB" id="A0A6J6BEV1"/>
<feature type="domain" description="RNA-binding S4" evidence="3">
    <location>
        <begin position="18"/>
        <end position="75"/>
    </location>
</feature>